<evidence type="ECO:0000313" key="16">
    <source>
        <dbReference type="Proteomes" id="UP000433101"/>
    </source>
</evidence>
<keyword evidence="16" id="KW-1185">Reference proteome</keyword>
<proteinExistence type="predicted"/>
<evidence type="ECO:0000256" key="9">
    <source>
        <dbReference type="ARBA" id="ARBA00022842"/>
    </source>
</evidence>
<dbReference type="Pfam" id="PF01068">
    <property type="entry name" value="DNA_ligase_A_M"/>
    <property type="match status" value="1"/>
</dbReference>
<dbReference type="CDD" id="cd07897">
    <property type="entry name" value="Adenylation_DNA_ligase_Bac1"/>
    <property type="match status" value="1"/>
</dbReference>
<dbReference type="Proteomes" id="UP000433101">
    <property type="component" value="Unassembled WGS sequence"/>
</dbReference>
<dbReference type="FunFam" id="2.40.50.140:FF:000228">
    <property type="entry name" value="ATP-dependent DNA ligase"/>
    <property type="match status" value="1"/>
</dbReference>
<comment type="caution">
    <text evidence="15">The sequence shown here is derived from an EMBL/GenBank/DDBJ whole genome shotgun (WGS) entry which is preliminary data.</text>
</comment>
<keyword evidence="12" id="KW-0131">Cell cycle</keyword>
<evidence type="ECO:0000256" key="3">
    <source>
        <dbReference type="ARBA" id="ARBA00022618"/>
    </source>
</evidence>
<dbReference type="InterPro" id="IPR036599">
    <property type="entry name" value="DNA_ligase_N_sf"/>
</dbReference>
<keyword evidence="6" id="KW-0547">Nucleotide-binding</keyword>
<dbReference type="SUPFAM" id="SSF56091">
    <property type="entry name" value="DNA ligase/mRNA capping enzyme, catalytic domain"/>
    <property type="match status" value="1"/>
</dbReference>
<dbReference type="Pfam" id="PF04679">
    <property type="entry name" value="DNA_ligase_A_C"/>
    <property type="match status" value="1"/>
</dbReference>
<dbReference type="NCBIfam" id="TIGR04120">
    <property type="entry name" value="DNA_lig_bact"/>
    <property type="match status" value="1"/>
</dbReference>
<evidence type="ECO:0000256" key="11">
    <source>
        <dbReference type="ARBA" id="ARBA00023204"/>
    </source>
</evidence>
<dbReference type="PROSITE" id="PS00697">
    <property type="entry name" value="DNA_LIGASE_A1"/>
    <property type="match status" value="1"/>
</dbReference>
<evidence type="ECO:0000256" key="10">
    <source>
        <dbReference type="ARBA" id="ARBA00023172"/>
    </source>
</evidence>
<dbReference type="InterPro" id="IPR012310">
    <property type="entry name" value="DNA_ligase_ATP-dep_cent"/>
</dbReference>
<dbReference type="PROSITE" id="PS50160">
    <property type="entry name" value="DNA_LIGASE_A3"/>
    <property type="match status" value="1"/>
</dbReference>
<keyword evidence="10" id="KW-0233">DNA recombination</keyword>
<dbReference type="CDD" id="cd07972">
    <property type="entry name" value="OBF_DNA_ligase_Arch_LigB"/>
    <property type="match status" value="1"/>
</dbReference>
<dbReference type="InterPro" id="IPR016059">
    <property type="entry name" value="DNA_ligase_ATP-dep_CS"/>
</dbReference>
<dbReference type="Gene3D" id="3.30.470.30">
    <property type="entry name" value="DNA ligase/mRNA capping enzyme"/>
    <property type="match status" value="1"/>
</dbReference>
<sequence length="543" mass="60957">MRDFARLLDRLSFEPRRNAKLALLTDYFASTPDPERGLALAALTNELDFRHAKPAMLRALIGKRADPVLFALSYDFVGDLSETIALMWPKREGVNAAPPRLSEVVETLAKAGKTEVPGFVSGWLDTLDETGRWALLKLVTGGMRIGVSARLAKTAVAGLGVLSPDDVEQVWHGLKPPYEGLFAWAEGRAQKPETDDPAPFRPPMLAHPIEEADFERLDPAHFAAEWKWDGIRVQASAGRERNGALKRRLFSRSGDDISAAFPDLVDELDFDAAIDGELLVMVDGRVQSFNALQQRLNRKTVTKALMKSAPVGIRAYDLLSLDGEDLRERPFEERRDRLEGFLDRLAHPALHASPMVGFSSWEELADAREDPAQFEAGEDAAAIEGVMLKRRDAPYVPGRPKGLWFKWKRDPFLVDAVLMYAQRGHGKRSSYYSDYTFGVWREGELVPVGKAYFGFTDEELLEIDRFVRNNTLNRFGPVREVVHTKENGLVLEVAFEGIARSKRHKSGLAMRFPRVARLRWDKPPAEADRIDLLEALVNEDEKA</sequence>
<feature type="domain" description="ATP-dependent DNA ligase family profile" evidence="14">
    <location>
        <begin position="304"/>
        <end position="441"/>
    </location>
</feature>
<name>A0A7X3LVJ6_9HYPH</name>
<dbReference type="NCBIfam" id="NF006701">
    <property type="entry name" value="PRK09247.1"/>
    <property type="match status" value="1"/>
</dbReference>
<reference evidence="15 16" key="1">
    <citation type="submission" date="2019-12" db="EMBL/GenBank/DDBJ databases">
        <authorList>
            <person name="Li M."/>
        </authorList>
    </citation>
    <scope>NUCLEOTIDE SEQUENCE [LARGE SCALE GENOMIC DNA]</scope>
    <source>
        <strain evidence="15 16">GBMRC 2046</strain>
    </source>
</reference>
<accession>A0A7X3LVJ6</accession>
<evidence type="ECO:0000256" key="13">
    <source>
        <dbReference type="ARBA" id="ARBA00034003"/>
    </source>
</evidence>
<evidence type="ECO:0000259" key="14">
    <source>
        <dbReference type="PROSITE" id="PS50160"/>
    </source>
</evidence>
<protein>
    <recommendedName>
        <fullName evidence="1">DNA ligase (ATP)</fullName>
        <ecNumber evidence="1">6.5.1.1</ecNumber>
    </recommendedName>
</protein>
<dbReference type="SUPFAM" id="SSF50249">
    <property type="entry name" value="Nucleic acid-binding proteins"/>
    <property type="match status" value="1"/>
</dbReference>
<dbReference type="PANTHER" id="PTHR45674:SF13">
    <property type="entry name" value="DNA LIGASE-RELATED"/>
    <property type="match status" value="1"/>
</dbReference>
<dbReference type="PANTHER" id="PTHR45674">
    <property type="entry name" value="DNA LIGASE 1/3 FAMILY MEMBER"/>
    <property type="match status" value="1"/>
</dbReference>
<evidence type="ECO:0000256" key="6">
    <source>
        <dbReference type="ARBA" id="ARBA00022741"/>
    </source>
</evidence>
<keyword evidence="9" id="KW-0460">Magnesium</keyword>
<dbReference type="InterPro" id="IPR012340">
    <property type="entry name" value="NA-bd_OB-fold"/>
</dbReference>
<dbReference type="EMBL" id="WUMV01000006">
    <property type="protein sequence ID" value="MXN65915.1"/>
    <property type="molecule type" value="Genomic_DNA"/>
</dbReference>
<evidence type="ECO:0000256" key="4">
    <source>
        <dbReference type="ARBA" id="ARBA00022705"/>
    </source>
</evidence>
<evidence type="ECO:0000256" key="12">
    <source>
        <dbReference type="ARBA" id="ARBA00023306"/>
    </source>
</evidence>
<dbReference type="GO" id="GO:0051301">
    <property type="term" value="P:cell division"/>
    <property type="evidence" value="ECO:0007669"/>
    <property type="project" value="UniProtKB-KW"/>
</dbReference>
<dbReference type="GO" id="GO:0006310">
    <property type="term" value="P:DNA recombination"/>
    <property type="evidence" value="ECO:0007669"/>
    <property type="project" value="UniProtKB-KW"/>
</dbReference>
<evidence type="ECO:0000256" key="1">
    <source>
        <dbReference type="ARBA" id="ARBA00012727"/>
    </source>
</evidence>
<dbReference type="Gene3D" id="1.10.3260.10">
    <property type="entry name" value="DNA ligase, ATP-dependent, N-terminal domain"/>
    <property type="match status" value="1"/>
</dbReference>
<dbReference type="GO" id="GO:0046872">
    <property type="term" value="F:metal ion binding"/>
    <property type="evidence" value="ECO:0007669"/>
    <property type="project" value="UniProtKB-KW"/>
</dbReference>
<keyword evidence="7" id="KW-0227">DNA damage</keyword>
<keyword evidence="2 15" id="KW-0436">Ligase</keyword>
<dbReference type="InterPro" id="IPR050191">
    <property type="entry name" value="ATP-dep_DNA_ligase"/>
</dbReference>
<organism evidence="15 16">
    <name type="scientific">Stappia sediminis</name>
    <dbReference type="NCBI Taxonomy" id="2692190"/>
    <lineage>
        <taxon>Bacteria</taxon>
        <taxon>Pseudomonadati</taxon>
        <taxon>Pseudomonadota</taxon>
        <taxon>Alphaproteobacteria</taxon>
        <taxon>Hyphomicrobiales</taxon>
        <taxon>Stappiaceae</taxon>
        <taxon>Stappia</taxon>
    </lineage>
</organism>
<evidence type="ECO:0000256" key="8">
    <source>
        <dbReference type="ARBA" id="ARBA00022840"/>
    </source>
</evidence>
<keyword evidence="4" id="KW-0235">DNA replication</keyword>
<dbReference type="GO" id="GO:0003910">
    <property type="term" value="F:DNA ligase (ATP) activity"/>
    <property type="evidence" value="ECO:0007669"/>
    <property type="project" value="UniProtKB-EC"/>
</dbReference>
<evidence type="ECO:0000256" key="5">
    <source>
        <dbReference type="ARBA" id="ARBA00022723"/>
    </source>
</evidence>
<evidence type="ECO:0000313" key="15">
    <source>
        <dbReference type="EMBL" id="MXN65915.1"/>
    </source>
</evidence>
<dbReference type="InterPro" id="IPR012309">
    <property type="entry name" value="DNA_ligase_ATP-dep_C"/>
</dbReference>
<keyword evidence="3" id="KW-0132">Cell division</keyword>
<keyword evidence="5" id="KW-0479">Metal-binding</keyword>
<dbReference type="AlphaFoldDB" id="A0A7X3LVJ6"/>
<dbReference type="GO" id="GO:0005524">
    <property type="term" value="F:ATP binding"/>
    <property type="evidence" value="ECO:0007669"/>
    <property type="project" value="UniProtKB-KW"/>
</dbReference>
<keyword evidence="8" id="KW-0067">ATP-binding</keyword>
<comment type="catalytic activity">
    <reaction evidence="13">
        <text>ATP + (deoxyribonucleotide)n-3'-hydroxyl + 5'-phospho-(deoxyribonucleotide)m = (deoxyribonucleotide)n+m + AMP + diphosphate.</text>
        <dbReference type="EC" id="6.5.1.1"/>
    </reaction>
</comment>
<dbReference type="GO" id="GO:0006260">
    <property type="term" value="P:DNA replication"/>
    <property type="evidence" value="ECO:0007669"/>
    <property type="project" value="UniProtKB-KW"/>
</dbReference>
<dbReference type="GO" id="GO:0003677">
    <property type="term" value="F:DNA binding"/>
    <property type="evidence" value="ECO:0007669"/>
    <property type="project" value="InterPro"/>
</dbReference>
<gene>
    <name evidence="15" type="ORF">GR183_13460</name>
</gene>
<evidence type="ECO:0000256" key="7">
    <source>
        <dbReference type="ARBA" id="ARBA00022763"/>
    </source>
</evidence>
<dbReference type="InterPro" id="IPR026333">
    <property type="entry name" value="ATP_dep_DNA_lig_pp_1105_fam"/>
</dbReference>
<keyword evidence="11" id="KW-0234">DNA repair</keyword>
<dbReference type="EC" id="6.5.1.1" evidence="1"/>
<dbReference type="Gene3D" id="2.40.50.140">
    <property type="entry name" value="Nucleic acid-binding proteins"/>
    <property type="match status" value="1"/>
</dbReference>
<dbReference type="GO" id="GO:0006281">
    <property type="term" value="P:DNA repair"/>
    <property type="evidence" value="ECO:0007669"/>
    <property type="project" value="UniProtKB-KW"/>
</dbReference>
<evidence type="ECO:0000256" key="2">
    <source>
        <dbReference type="ARBA" id="ARBA00022598"/>
    </source>
</evidence>
<dbReference type="RefSeq" id="WP_160776154.1">
    <property type="nucleotide sequence ID" value="NZ_WUMV01000006.1"/>
</dbReference>